<dbReference type="SUPFAM" id="SSF90112">
    <property type="entry name" value="Neurotransmitter-gated ion-channel transmembrane pore"/>
    <property type="match status" value="1"/>
</dbReference>
<keyword evidence="3 6" id="KW-1133">Transmembrane helix</keyword>
<dbReference type="InterPro" id="IPR036734">
    <property type="entry name" value="Neur_chan_lig-bd_sf"/>
</dbReference>
<dbReference type="Pfam" id="PF02932">
    <property type="entry name" value="Neur_chan_memb"/>
    <property type="match status" value="1"/>
</dbReference>
<dbReference type="AlphaFoldDB" id="A0A7S4G6H2"/>
<evidence type="ECO:0000256" key="6">
    <source>
        <dbReference type="SAM" id="Phobius"/>
    </source>
</evidence>
<dbReference type="Gene3D" id="2.70.170.10">
    <property type="entry name" value="Neurotransmitter-gated ion-channel ligand-binding domain"/>
    <property type="match status" value="1"/>
</dbReference>
<evidence type="ECO:0000256" key="2">
    <source>
        <dbReference type="ARBA" id="ARBA00022692"/>
    </source>
</evidence>
<feature type="transmembrane region" description="Helical" evidence="6">
    <location>
        <begin position="301"/>
        <end position="322"/>
    </location>
</feature>
<dbReference type="InterPro" id="IPR038050">
    <property type="entry name" value="Neuro_actylchol_rec"/>
</dbReference>
<feature type="domain" description="Neurotransmitter-gated ion-channel transmembrane" evidence="9">
    <location>
        <begin position="277"/>
        <end position="362"/>
    </location>
</feature>
<dbReference type="SUPFAM" id="SSF63712">
    <property type="entry name" value="Nicotinic receptor ligand binding domain-like"/>
    <property type="match status" value="1"/>
</dbReference>
<accession>A0A7S4G6H2</accession>
<feature type="signal peptide" evidence="7">
    <location>
        <begin position="1"/>
        <end position="25"/>
    </location>
</feature>
<evidence type="ECO:0000256" key="4">
    <source>
        <dbReference type="ARBA" id="ARBA00023136"/>
    </source>
</evidence>
<evidence type="ECO:0000259" key="9">
    <source>
        <dbReference type="Pfam" id="PF02932"/>
    </source>
</evidence>
<dbReference type="EMBL" id="HBJA01110665">
    <property type="protein sequence ID" value="CAE0826917.1"/>
    <property type="molecule type" value="Transcribed_RNA"/>
</dbReference>
<dbReference type="InterPro" id="IPR036719">
    <property type="entry name" value="Neuro-gated_channel_TM_sf"/>
</dbReference>
<dbReference type="CDD" id="cd19051">
    <property type="entry name" value="LGIC_TM_cation"/>
    <property type="match status" value="1"/>
</dbReference>
<evidence type="ECO:0000256" key="3">
    <source>
        <dbReference type="ARBA" id="ARBA00022989"/>
    </source>
</evidence>
<evidence type="ECO:0008006" key="11">
    <source>
        <dbReference type="Google" id="ProtNLM"/>
    </source>
</evidence>
<feature type="compositionally biased region" description="Low complexity" evidence="5">
    <location>
        <begin position="418"/>
        <end position="442"/>
    </location>
</feature>
<dbReference type="GO" id="GO:0004888">
    <property type="term" value="F:transmembrane signaling receptor activity"/>
    <property type="evidence" value="ECO:0007669"/>
    <property type="project" value="InterPro"/>
</dbReference>
<dbReference type="InterPro" id="IPR006202">
    <property type="entry name" value="Neur_chan_lig-bd"/>
</dbReference>
<evidence type="ECO:0000313" key="10">
    <source>
        <dbReference type="EMBL" id="CAE0826917.1"/>
    </source>
</evidence>
<keyword evidence="7" id="KW-0732">Signal</keyword>
<dbReference type="InterPro" id="IPR006201">
    <property type="entry name" value="Neur_channel"/>
</dbReference>
<feature type="transmembrane region" description="Helical" evidence="6">
    <location>
        <begin position="334"/>
        <end position="357"/>
    </location>
</feature>
<dbReference type="Gene3D" id="1.20.58.390">
    <property type="entry name" value="Neurotransmitter-gated ion-channel transmembrane domain"/>
    <property type="match status" value="1"/>
</dbReference>
<gene>
    <name evidence="10" type="ORF">EGYM00163_LOCUS38177</name>
</gene>
<sequence length="692" mass="78301">MFGMCEWSGRIAYALLLLLVASCGGVRQSAKYEQQIRQHILTDYDPMVAPFDPDEEALRTVVVGIGLRITKVLDFDIPKAVMRLAGLMRLSWNDPRLTWDPKQYGNVTTVYTYCSWDRELNEIWNPVVELWNMETSLTDSLADKPAYITNTGDIMWSKPGYFSAICNYSDGTYKWPLDTPSCIFEIGTWSQPMSEVDIRPAPAPASCDNSTSCADGWEIGDVESDYSGSYAELIVSSIVFTRHENIFAAYSADPFPSLQYLVTLERQGKVAIIQKIVVPQVLLTFICFLPMLTSPSSGERLGVGVTAMLAIIATDFIVSESIPRTNKAMVIYDLYMVCLFFSAAALVESVLAIHLFYKRRTTFFPTISWPCMSGRWKEKSKERRRKKRVEHVKEYCKYIDRTDWNLTEVHDTVDVRTTPKSKGTPKTPKTKTGLNGSTTSTLTKRRPTEHPDADFGMTPAATPMQANVSYVSHNFDFPQPDYNLEGRTDSEATSTRRRPLLDVYDPDRGRGNGYPFDSSEATVTRPLPDPSITHHQAAMEAAPEVPEVSDMLLIHPGGTQIISFVATWSFEQFLQIVRKLFPLDDFEDPNFKFQVFHEEFEHYCTMDSSNYDRLVRGPLLRGEKVKKITVTPFLRTLHAGSDSDVAGASATRILQHAATRRYWHKVARAVDLISFVVFFLGFMVCCMVLYLR</sequence>
<protein>
    <recommendedName>
        <fullName evidence="11">Neurotransmitter-gated ion-channel ligand-binding domain-containing protein</fullName>
    </recommendedName>
</protein>
<feature type="transmembrane region" description="Helical" evidence="6">
    <location>
        <begin position="669"/>
        <end position="691"/>
    </location>
</feature>
<dbReference type="CDD" id="cd18989">
    <property type="entry name" value="LGIC_ECD_cation"/>
    <property type="match status" value="1"/>
</dbReference>
<feature type="chain" id="PRO_5030839763" description="Neurotransmitter-gated ion-channel ligand-binding domain-containing protein" evidence="7">
    <location>
        <begin position="26"/>
        <end position="692"/>
    </location>
</feature>
<organism evidence="10">
    <name type="scientific">Eutreptiella gymnastica</name>
    <dbReference type="NCBI Taxonomy" id="73025"/>
    <lineage>
        <taxon>Eukaryota</taxon>
        <taxon>Discoba</taxon>
        <taxon>Euglenozoa</taxon>
        <taxon>Euglenida</taxon>
        <taxon>Spirocuta</taxon>
        <taxon>Euglenophyceae</taxon>
        <taxon>Eutreptiales</taxon>
        <taxon>Eutreptiaceae</taxon>
        <taxon>Eutreptiella</taxon>
    </lineage>
</organism>
<feature type="transmembrane region" description="Helical" evidence="6">
    <location>
        <begin position="276"/>
        <end position="294"/>
    </location>
</feature>
<reference evidence="10" key="1">
    <citation type="submission" date="2021-01" db="EMBL/GenBank/DDBJ databases">
        <authorList>
            <person name="Corre E."/>
            <person name="Pelletier E."/>
            <person name="Niang G."/>
            <person name="Scheremetjew M."/>
            <person name="Finn R."/>
            <person name="Kale V."/>
            <person name="Holt S."/>
            <person name="Cochrane G."/>
            <person name="Meng A."/>
            <person name="Brown T."/>
            <person name="Cohen L."/>
        </authorList>
    </citation>
    <scope>NUCLEOTIDE SEQUENCE</scope>
    <source>
        <strain evidence="10">CCMP1594</strain>
    </source>
</reference>
<evidence type="ECO:0000256" key="7">
    <source>
        <dbReference type="SAM" id="SignalP"/>
    </source>
</evidence>
<feature type="region of interest" description="Disordered" evidence="5">
    <location>
        <begin position="416"/>
        <end position="451"/>
    </location>
</feature>
<name>A0A7S4G6H2_9EUGL</name>
<dbReference type="GO" id="GO:0005230">
    <property type="term" value="F:extracellular ligand-gated monoatomic ion channel activity"/>
    <property type="evidence" value="ECO:0007669"/>
    <property type="project" value="InterPro"/>
</dbReference>
<feature type="region of interest" description="Disordered" evidence="5">
    <location>
        <begin position="481"/>
        <end position="523"/>
    </location>
</feature>
<dbReference type="GO" id="GO:0016020">
    <property type="term" value="C:membrane"/>
    <property type="evidence" value="ECO:0007669"/>
    <property type="project" value="UniProtKB-SubCell"/>
</dbReference>
<dbReference type="InterPro" id="IPR006029">
    <property type="entry name" value="Neurotrans-gated_channel_TM"/>
</dbReference>
<proteinExistence type="predicted"/>
<dbReference type="Pfam" id="PF02931">
    <property type="entry name" value="Neur_chan_LBD"/>
    <property type="match status" value="1"/>
</dbReference>
<feature type="domain" description="Neurotransmitter-gated ion-channel ligand-binding" evidence="8">
    <location>
        <begin position="33"/>
        <end position="266"/>
    </location>
</feature>
<evidence type="ECO:0000256" key="5">
    <source>
        <dbReference type="SAM" id="MobiDB-lite"/>
    </source>
</evidence>
<dbReference type="PANTHER" id="PTHR18945">
    <property type="entry name" value="NEUROTRANSMITTER GATED ION CHANNEL"/>
    <property type="match status" value="1"/>
</dbReference>
<comment type="subcellular location">
    <subcellularLocation>
        <location evidence="1">Membrane</location>
        <topology evidence="1">Multi-pass membrane protein</topology>
    </subcellularLocation>
</comment>
<keyword evidence="2 6" id="KW-0812">Transmembrane</keyword>
<keyword evidence="4 6" id="KW-0472">Membrane</keyword>
<evidence type="ECO:0000256" key="1">
    <source>
        <dbReference type="ARBA" id="ARBA00004141"/>
    </source>
</evidence>
<evidence type="ECO:0000259" key="8">
    <source>
        <dbReference type="Pfam" id="PF02931"/>
    </source>
</evidence>